<dbReference type="EMBL" id="CDMZ01005931">
    <property type="protein sequence ID" value="CEM55991.1"/>
    <property type="molecule type" value="Genomic_DNA"/>
</dbReference>
<dbReference type="InterPro" id="IPR050117">
    <property type="entry name" value="MAPK"/>
</dbReference>
<evidence type="ECO:0000256" key="3">
    <source>
        <dbReference type="SAM" id="MobiDB-lite"/>
    </source>
</evidence>
<dbReference type="Gene3D" id="1.10.1520.10">
    <property type="entry name" value="Ribonuclease III domain"/>
    <property type="match status" value="1"/>
</dbReference>
<feature type="compositionally biased region" description="Polar residues" evidence="3">
    <location>
        <begin position="650"/>
        <end position="664"/>
    </location>
</feature>
<dbReference type="GO" id="GO:0004672">
    <property type="term" value="F:protein kinase activity"/>
    <property type="evidence" value="ECO:0007669"/>
    <property type="project" value="InterPro"/>
</dbReference>
<dbReference type="PANTHER" id="PTHR24055">
    <property type="entry name" value="MITOGEN-ACTIVATED PROTEIN KINASE"/>
    <property type="match status" value="1"/>
</dbReference>
<dbReference type="GO" id="GO:0005524">
    <property type="term" value="F:ATP binding"/>
    <property type="evidence" value="ECO:0007669"/>
    <property type="project" value="UniProtKB-KW"/>
</dbReference>
<proteinExistence type="predicted"/>
<feature type="domain" description="RNase III" evidence="5">
    <location>
        <begin position="149"/>
        <end position="296"/>
    </location>
</feature>
<dbReference type="InterPro" id="IPR000999">
    <property type="entry name" value="RNase_III_dom"/>
</dbReference>
<dbReference type="PROSITE" id="PS50011">
    <property type="entry name" value="PROTEIN_KINASE_DOM"/>
    <property type="match status" value="1"/>
</dbReference>
<evidence type="ECO:0000259" key="5">
    <source>
        <dbReference type="PROSITE" id="PS50142"/>
    </source>
</evidence>
<feature type="region of interest" description="Disordered" evidence="3">
    <location>
        <begin position="622"/>
        <end position="766"/>
    </location>
</feature>
<dbReference type="SMART" id="SM00220">
    <property type="entry name" value="S_TKc"/>
    <property type="match status" value="1"/>
</dbReference>
<dbReference type="InterPro" id="IPR036389">
    <property type="entry name" value="RNase_III_sf"/>
</dbReference>
<dbReference type="SMART" id="SM00535">
    <property type="entry name" value="RIBOc"/>
    <property type="match status" value="1"/>
</dbReference>
<gene>
    <name evidence="6" type="ORF">Cvel_2470</name>
</gene>
<dbReference type="SUPFAM" id="SSF69065">
    <property type="entry name" value="RNase III domain-like"/>
    <property type="match status" value="1"/>
</dbReference>
<dbReference type="PhylomeDB" id="A0A0G4IFE3"/>
<dbReference type="GO" id="GO:0004525">
    <property type="term" value="F:ribonuclease III activity"/>
    <property type="evidence" value="ECO:0007669"/>
    <property type="project" value="InterPro"/>
</dbReference>
<feature type="domain" description="Protein kinase" evidence="4">
    <location>
        <begin position="202"/>
        <end position="565"/>
    </location>
</feature>
<protein>
    <recommendedName>
        <fullName evidence="7">Protein kinase domain-containing protein</fullName>
    </recommendedName>
</protein>
<accession>A0A0G4IFE3</accession>
<feature type="compositionally biased region" description="Basic residues" evidence="3">
    <location>
        <begin position="726"/>
        <end position="738"/>
    </location>
</feature>
<name>A0A0G4IFE3_9ALVE</name>
<evidence type="ECO:0000256" key="1">
    <source>
        <dbReference type="ARBA" id="ARBA00022741"/>
    </source>
</evidence>
<dbReference type="GO" id="GO:0006396">
    <property type="term" value="P:RNA processing"/>
    <property type="evidence" value="ECO:0007669"/>
    <property type="project" value="InterPro"/>
</dbReference>
<sequence>MESLLAAFFLSNFSPHVQALRKNRDREQREHLVGRESDRHSRLSNLRLFEEADDHPQGGDPVFPALVAAASLFEALFLENPRPVQQAKGQVGRWLMPFLKREPLSGQGVQEETFECWDIPAEGETEGTNRFLSKEERVRVWGRELKYPDLVTTARTDRSFARFRGNEAVPCATNERLDLLGDCVLDLLQCLMLFERFPGVSYSTLDRLFHGLNTNRYKAVMLNRRVTKAGFSVAAFVLHDRDVLKLEVPREAPETVWREEIARGGSQGKKSEGSDSEKAVAEVYKGLVGASFLDSGFNFRVRGDAQTCQSVFLRSALMETDLYALLRRHTLIETVMQELMRQLLTALDFLHRAGVLHRDVKPQNILLTQVNNSYQLRLCDFGLARTIRTVPATGEGGTGTPDPAVTVPPYPVQGGEAASSGQGGVLTSGEMVTLWFRAPEVMWGSEDYGSSVDIWAAGCVLAEMLGGGQALFPGRNVVDQMQQIVCLLGLPPPDILSQAETNTRRFMMSVDEVHVRQYGMRGTSQEIFRKFPHASEQCIALLAEMLSMHPRRRPSAVSCLRQMWLGEGRDFPVGTDVRHLLPDEEFRFEADGGLSPSSLSHFRREILKEQDYWYRLREEQSKAEHAATPVPAAKRAKFSQPEKNEGGGNHQSDLSQPRSQQNQLEPPHSPQGGLRKTPPSQKPLLPPAGQLEAPQADPWCSQPSQHEDSVPAKEDAKEDGVQGQMRKTRSQQLRKNKAKAGAPGKAQSAEARLRGGAKAKAKSGSK</sequence>
<dbReference type="CDD" id="cd00593">
    <property type="entry name" value="RIBOc"/>
    <property type="match status" value="1"/>
</dbReference>
<dbReference type="InterPro" id="IPR011009">
    <property type="entry name" value="Kinase-like_dom_sf"/>
</dbReference>
<evidence type="ECO:0008006" key="7">
    <source>
        <dbReference type="Google" id="ProtNLM"/>
    </source>
</evidence>
<dbReference type="InterPro" id="IPR000719">
    <property type="entry name" value="Prot_kinase_dom"/>
</dbReference>
<organism evidence="6">
    <name type="scientific">Chromera velia CCMP2878</name>
    <dbReference type="NCBI Taxonomy" id="1169474"/>
    <lineage>
        <taxon>Eukaryota</taxon>
        <taxon>Sar</taxon>
        <taxon>Alveolata</taxon>
        <taxon>Colpodellida</taxon>
        <taxon>Chromeraceae</taxon>
        <taxon>Chromera</taxon>
    </lineage>
</organism>
<reference evidence="6" key="1">
    <citation type="submission" date="2014-11" db="EMBL/GenBank/DDBJ databases">
        <authorList>
            <person name="Otto D Thomas"/>
            <person name="Naeem Raeece"/>
        </authorList>
    </citation>
    <scope>NUCLEOTIDE SEQUENCE</scope>
</reference>
<dbReference type="PROSITE" id="PS50142">
    <property type="entry name" value="RNASE_3_2"/>
    <property type="match status" value="1"/>
</dbReference>
<evidence type="ECO:0000259" key="4">
    <source>
        <dbReference type="PROSITE" id="PS50011"/>
    </source>
</evidence>
<dbReference type="PROSITE" id="PS00108">
    <property type="entry name" value="PROTEIN_KINASE_ST"/>
    <property type="match status" value="1"/>
</dbReference>
<dbReference type="AlphaFoldDB" id="A0A0G4IFE3"/>
<dbReference type="Pfam" id="PF00069">
    <property type="entry name" value="Pkinase"/>
    <property type="match status" value="1"/>
</dbReference>
<evidence type="ECO:0000256" key="2">
    <source>
        <dbReference type="ARBA" id="ARBA00022840"/>
    </source>
</evidence>
<dbReference type="InterPro" id="IPR008271">
    <property type="entry name" value="Ser/Thr_kinase_AS"/>
</dbReference>
<dbReference type="Pfam" id="PF00636">
    <property type="entry name" value="Ribonuclease_3"/>
    <property type="match status" value="1"/>
</dbReference>
<feature type="compositionally biased region" description="Basic and acidic residues" evidence="3">
    <location>
        <begin position="705"/>
        <end position="720"/>
    </location>
</feature>
<dbReference type="VEuPathDB" id="CryptoDB:Cvel_2470"/>
<dbReference type="SUPFAM" id="SSF56112">
    <property type="entry name" value="Protein kinase-like (PK-like)"/>
    <property type="match status" value="1"/>
</dbReference>
<feature type="compositionally biased region" description="Basic residues" evidence="3">
    <location>
        <begin position="755"/>
        <end position="766"/>
    </location>
</feature>
<keyword evidence="1" id="KW-0547">Nucleotide-binding</keyword>
<dbReference type="Gene3D" id="1.10.510.10">
    <property type="entry name" value="Transferase(Phosphotransferase) domain 1"/>
    <property type="match status" value="1"/>
</dbReference>
<evidence type="ECO:0000313" key="6">
    <source>
        <dbReference type="EMBL" id="CEM55991.1"/>
    </source>
</evidence>
<dbReference type="Gene3D" id="3.30.200.20">
    <property type="entry name" value="Phosphorylase Kinase, domain 1"/>
    <property type="match status" value="1"/>
</dbReference>
<keyword evidence="2" id="KW-0067">ATP-binding</keyword>